<reference evidence="2 3" key="1">
    <citation type="submission" date="2019-09" db="EMBL/GenBank/DDBJ databases">
        <title>Bird 10,000 Genomes (B10K) Project - Family phase.</title>
        <authorList>
            <person name="Zhang G."/>
        </authorList>
    </citation>
    <scope>NUCLEOTIDE SEQUENCE [LARGE SCALE GENOMIC DNA]</scope>
    <source>
        <strain evidence="2">B10K-DU-002-35</strain>
        <tissue evidence="2">Muscle</tissue>
    </source>
</reference>
<feature type="non-terminal residue" evidence="2">
    <location>
        <position position="1"/>
    </location>
</feature>
<gene>
    <name evidence="2" type="primary">Cenpr</name>
    <name evidence="2" type="ORF">RHICYA_R13443</name>
</gene>
<protein>
    <submittedName>
        <fullName evidence="2">CENPR protein</fullName>
    </submittedName>
</protein>
<dbReference type="PANTHER" id="PTHR15581:SF0">
    <property type="entry name" value="CENTROMERE PROTEIN R"/>
    <property type="match status" value="1"/>
</dbReference>
<dbReference type="OrthoDB" id="8839831at2759"/>
<feature type="compositionally biased region" description="Polar residues" evidence="1">
    <location>
        <begin position="51"/>
        <end position="63"/>
    </location>
</feature>
<comment type="caution">
    <text evidence="2">The sequence shown here is derived from an EMBL/GenBank/DDBJ whole genome shotgun (WGS) entry which is preliminary data.</text>
</comment>
<feature type="region of interest" description="Disordered" evidence="1">
    <location>
        <begin position="1"/>
        <end position="69"/>
    </location>
</feature>
<feature type="non-terminal residue" evidence="2">
    <location>
        <position position="143"/>
    </location>
</feature>
<dbReference type="GO" id="GO:0005654">
    <property type="term" value="C:nucleoplasm"/>
    <property type="evidence" value="ECO:0007669"/>
    <property type="project" value="TreeGrafter"/>
</dbReference>
<dbReference type="GO" id="GO:0034080">
    <property type="term" value="P:CENP-A containing chromatin assembly"/>
    <property type="evidence" value="ECO:0007669"/>
    <property type="project" value="InterPro"/>
</dbReference>
<dbReference type="AlphaFoldDB" id="A0A7L1N4V7"/>
<organism evidence="2 3">
    <name type="scientific">Rhinopomastus cyanomelas</name>
    <name type="common">Common scimitarbill</name>
    <dbReference type="NCBI Taxonomy" id="113115"/>
    <lineage>
        <taxon>Eukaryota</taxon>
        <taxon>Metazoa</taxon>
        <taxon>Chordata</taxon>
        <taxon>Craniata</taxon>
        <taxon>Vertebrata</taxon>
        <taxon>Euteleostomi</taxon>
        <taxon>Archelosauria</taxon>
        <taxon>Archosauria</taxon>
        <taxon>Dinosauria</taxon>
        <taxon>Saurischia</taxon>
        <taxon>Theropoda</taxon>
        <taxon>Coelurosauria</taxon>
        <taxon>Aves</taxon>
        <taxon>Neognathae</taxon>
        <taxon>Neoaves</taxon>
        <taxon>Telluraves</taxon>
        <taxon>Coraciimorphae</taxon>
        <taxon>Bucerotiformes</taxon>
        <taxon>Rhinopomastidae</taxon>
        <taxon>Rhinopomastus</taxon>
    </lineage>
</organism>
<dbReference type="EMBL" id="VXBP01002740">
    <property type="protein sequence ID" value="NXN94465.1"/>
    <property type="molecule type" value="Genomic_DNA"/>
</dbReference>
<evidence type="ECO:0000256" key="1">
    <source>
        <dbReference type="SAM" id="MobiDB-lite"/>
    </source>
</evidence>
<keyword evidence="3" id="KW-1185">Reference proteome</keyword>
<sequence length="143" mass="15488">DATPLKIQKKNLSSYSPTTGTRQISPFASPVSHNTQSLTSGPSNGGREPNGSESGSSRRGQPQTEKDELMELQSKVKSSVDKILKIRKNLTSLQALEGSGELQKILGVPDSSYTLAAEVRRSQVLMGQAEELQLLEKKPEKLP</sequence>
<proteinExistence type="predicted"/>
<dbReference type="Pfam" id="PF06729">
    <property type="entry name" value="CENP-R"/>
    <property type="match status" value="1"/>
</dbReference>
<accession>A0A7L1N4V7</accession>
<dbReference type="InterPro" id="IPR009601">
    <property type="entry name" value="CENP-R"/>
</dbReference>
<dbReference type="Proteomes" id="UP000565785">
    <property type="component" value="Unassembled WGS sequence"/>
</dbReference>
<name>A0A7L1N4V7_RHICY</name>
<evidence type="ECO:0000313" key="2">
    <source>
        <dbReference type="EMBL" id="NXN94465.1"/>
    </source>
</evidence>
<evidence type="ECO:0000313" key="3">
    <source>
        <dbReference type="Proteomes" id="UP000565785"/>
    </source>
</evidence>
<feature type="compositionally biased region" description="Polar residues" evidence="1">
    <location>
        <begin position="10"/>
        <end position="42"/>
    </location>
</feature>
<dbReference type="PANTHER" id="PTHR15581">
    <property type="entry name" value="CENTROMERE PROTEIN R"/>
    <property type="match status" value="1"/>
</dbReference>
<dbReference type="GO" id="GO:0006355">
    <property type="term" value="P:regulation of DNA-templated transcription"/>
    <property type="evidence" value="ECO:0007669"/>
    <property type="project" value="InterPro"/>
</dbReference>